<dbReference type="InterPro" id="IPR036291">
    <property type="entry name" value="NAD(P)-bd_dom_sf"/>
</dbReference>
<dbReference type="CDD" id="cd05233">
    <property type="entry name" value="SDR_c"/>
    <property type="match status" value="1"/>
</dbReference>
<dbReference type="PANTHER" id="PTHR42760:SF133">
    <property type="entry name" value="3-OXOACYL-[ACYL-CARRIER-PROTEIN] REDUCTASE"/>
    <property type="match status" value="1"/>
</dbReference>
<keyword evidence="2 3" id="KW-0560">Oxidoreductase</keyword>
<dbReference type="Pfam" id="PF13561">
    <property type="entry name" value="adh_short_C2"/>
    <property type="match status" value="1"/>
</dbReference>
<sequence>MMAANDSWIVISGAGGALGRALVSHFAAKGPVLALDRHFDAEAPPPQAVQRTLDLADEAEVRQALAEAIPASASIALLVNAVGLIWNEPTLALKGARLHTHDLKSWRDVIEANLTAPFVVATQVAARMVRRGGGAIVNFSSIASEGNPGQAAYSAAKAGIEGLTRTMAIELGPLGVRVNALALGFIDVATTREAVAEERLQGYVKKTPIGRLGQREDVINAIEFFASNTFANGTIVKLDGGLRL</sequence>
<evidence type="ECO:0000256" key="2">
    <source>
        <dbReference type="ARBA" id="ARBA00023002"/>
    </source>
</evidence>
<dbReference type="SUPFAM" id="SSF51735">
    <property type="entry name" value="NAD(P)-binding Rossmann-fold domains"/>
    <property type="match status" value="1"/>
</dbReference>
<dbReference type="AlphaFoldDB" id="A0A508TQR9"/>
<accession>A0A508TQR9</accession>
<comment type="caution">
    <text evidence="3">The sequence shown here is derived from an EMBL/GenBank/DDBJ whole genome shotgun (WGS) entry which is preliminary data.</text>
</comment>
<dbReference type="InterPro" id="IPR020904">
    <property type="entry name" value="Sc_DH/Rdtase_CS"/>
</dbReference>
<dbReference type="OrthoDB" id="9806974at2"/>
<name>A0A508TQR9_9BRAD</name>
<dbReference type="PROSITE" id="PS00061">
    <property type="entry name" value="ADH_SHORT"/>
    <property type="match status" value="1"/>
</dbReference>
<dbReference type="PRINTS" id="PR00080">
    <property type="entry name" value="SDRFAMILY"/>
</dbReference>
<protein>
    <submittedName>
        <fullName evidence="3">3-oxoacyl-[acyl-carrier-protein] reductase FabG</fullName>
        <ecNumber evidence="3">1.1.1.100</ecNumber>
    </submittedName>
</protein>
<gene>
    <name evidence="3" type="primary">fabG_17</name>
    <name evidence="3" type="ORF">CI1B_65800</name>
</gene>
<evidence type="ECO:0000313" key="4">
    <source>
        <dbReference type="Proteomes" id="UP000328092"/>
    </source>
</evidence>
<comment type="similarity">
    <text evidence="1">Belongs to the short-chain dehydrogenases/reductases (SDR) family.</text>
</comment>
<evidence type="ECO:0000313" key="3">
    <source>
        <dbReference type="EMBL" id="VIO76653.1"/>
    </source>
</evidence>
<reference evidence="3" key="1">
    <citation type="submission" date="2019-02" db="EMBL/GenBank/DDBJ databases">
        <authorList>
            <person name="Pothier F.J."/>
        </authorList>
    </citation>
    <scope>NUCLEOTIDE SEQUENCE</scope>
    <source>
        <strain evidence="3">CI-1B</strain>
    </source>
</reference>
<dbReference type="PRINTS" id="PR00081">
    <property type="entry name" value="GDHRDH"/>
</dbReference>
<dbReference type="PANTHER" id="PTHR42760">
    <property type="entry name" value="SHORT-CHAIN DEHYDROGENASES/REDUCTASES FAMILY MEMBER"/>
    <property type="match status" value="1"/>
</dbReference>
<dbReference type="GO" id="GO:0004316">
    <property type="term" value="F:3-oxoacyl-[acyl-carrier-protein] reductase (NADPH) activity"/>
    <property type="evidence" value="ECO:0007669"/>
    <property type="project" value="UniProtKB-EC"/>
</dbReference>
<keyword evidence="4" id="KW-1185">Reference proteome</keyword>
<dbReference type="EC" id="1.1.1.100" evidence="3"/>
<evidence type="ECO:0000256" key="1">
    <source>
        <dbReference type="ARBA" id="ARBA00006484"/>
    </source>
</evidence>
<dbReference type="Proteomes" id="UP000328092">
    <property type="component" value="Unassembled WGS sequence"/>
</dbReference>
<dbReference type="EMBL" id="CAADFC020000028">
    <property type="protein sequence ID" value="VIO76653.1"/>
    <property type="molecule type" value="Genomic_DNA"/>
</dbReference>
<organism evidence="3 4">
    <name type="scientific">Bradyrhizobium ivorense</name>
    <dbReference type="NCBI Taxonomy" id="2511166"/>
    <lineage>
        <taxon>Bacteria</taxon>
        <taxon>Pseudomonadati</taxon>
        <taxon>Pseudomonadota</taxon>
        <taxon>Alphaproteobacteria</taxon>
        <taxon>Hyphomicrobiales</taxon>
        <taxon>Nitrobacteraceae</taxon>
        <taxon>Bradyrhizobium</taxon>
    </lineage>
</organism>
<dbReference type="Gene3D" id="3.40.50.720">
    <property type="entry name" value="NAD(P)-binding Rossmann-like Domain"/>
    <property type="match status" value="1"/>
</dbReference>
<proteinExistence type="inferred from homology"/>
<dbReference type="InterPro" id="IPR002347">
    <property type="entry name" value="SDR_fam"/>
</dbReference>